<dbReference type="STRING" id="1660.APY09_02995"/>
<keyword evidence="2" id="KW-0472">Membrane</keyword>
<evidence type="ECO:0000256" key="2">
    <source>
        <dbReference type="SAM" id="Phobius"/>
    </source>
</evidence>
<evidence type="ECO:0000256" key="1">
    <source>
        <dbReference type="SAM" id="MobiDB-lite"/>
    </source>
</evidence>
<gene>
    <name evidence="3" type="ORF">NCTC9935_00634</name>
</gene>
<dbReference type="GeneID" id="93758100"/>
<evidence type="ECO:0000313" key="3">
    <source>
        <dbReference type="EMBL" id="SPT55141.1"/>
    </source>
</evidence>
<reference evidence="3 4" key="1">
    <citation type="submission" date="2018-06" db="EMBL/GenBank/DDBJ databases">
        <authorList>
            <consortium name="Pathogen Informatics"/>
            <person name="Doyle S."/>
        </authorList>
    </citation>
    <scope>NUCLEOTIDE SEQUENCE [LARGE SCALE GENOMIC DNA]</scope>
    <source>
        <strain evidence="3 4">NCTC9935</strain>
    </source>
</reference>
<dbReference type="RefSeq" id="WP_111823211.1">
    <property type="nucleotide sequence ID" value="NZ_CAUQLB010000030.1"/>
</dbReference>
<dbReference type="Proteomes" id="UP000250192">
    <property type="component" value="Unassembled WGS sequence"/>
</dbReference>
<protein>
    <submittedName>
        <fullName evidence="3">Uncharacterized protein</fullName>
    </submittedName>
</protein>
<feature type="transmembrane region" description="Helical" evidence="2">
    <location>
        <begin position="77"/>
        <end position="95"/>
    </location>
</feature>
<organism evidence="3 4">
    <name type="scientific">Schaalia odontolytica</name>
    <dbReference type="NCBI Taxonomy" id="1660"/>
    <lineage>
        <taxon>Bacteria</taxon>
        <taxon>Bacillati</taxon>
        <taxon>Actinomycetota</taxon>
        <taxon>Actinomycetes</taxon>
        <taxon>Actinomycetales</taxon>
        <taxon>Actinomycetaceae</taxon>
        <taxon>Schaalia</taxon>
    </lineage>
</organism>
<keyword evidence="2" id="KW-1133">Transmembrane helix</keyword>
<keyword evidence="4" id="KW-1185">Reference proteome</keyword>
<accession>A0A2X0VN53</accession>
<keyword evidence="2" id="KW-0812">Transmembrane</keyword>
<feature type="region of interest" description="Disordered" evidence="1">
    <location>
        <begin position="1"/>
        <end position="44"/>
    </location>
</feature>
<evidence type="ECO:0000313" key="4">
    <source>
        <dbReference type="Proteomes" id="UP000250192"/>
    </source>
</evidence>
<name>A0A2X0VN53_9ACTO</name>
<dbReference type="EMBL" id="UAPR01000002">
    <property type="protein sequence ID" value="SPT55141.1"/>
    <property type="molecule type" value="Genomic_DNA"/>
</dbReference>
<dbReference type="AlphaFoldDB" id="A0A2X0VN53"/>
<sequence length="96" mass="10451">MYRSPSQYSHAEGVGVAARGAQVTRPAARRRRPAPPSYPPAVRPSVRARADLDEEIFSLSASTQCLLSVGTRRFSRLGALMVAVLAPVAAALWWWC</sequence>
<proteinExistence type="predicted"/>
<dbReference type="OrthoDB" id="3260908at2"/>